<dbReference type="SUPFAM" id="SSF63829">
    <property type="entry name" value="Calcium-dependent phosphotriesterase"/>
    <property type="match status" value="1"/>
</dbReference>
<dbReference type="EMBL" id="MLAW01000073">
    <property type="protein sequence ID" value="OJJ15110.1"/>
    <property type="molecule type" value="Genomic_DNA"/>
</dbReference>
<organism evidence="2 3">
    <name type="scientific">Roseofilum reptotaenium AO1-A</name>
    <dbReference type="NCBI Taxonomy" id="1925591"/>
    <lineage>
        <taxon>Bacteria</taxon>
        <taxon>Bacillati</taxon>
        <taxon>Cyanobacteriota</taxon>
        <taxon>Cyanophyceae</taxon>
        <taxon>Desertifilales</taxon>
        <taxon>Desertifilaceae</taxon>
        <taxon>Roseofilum</taxon>
    </lineage>
</organism>
<dbReference type="Gene3D" id="3.90.182.10">
    <property type="entry name" value="Toxin - Anthrax Protective Antigen,domain 1"/>
    <property type="match status" value="1"/>
</dbReference>
<keyword evidence="3" id="KW-1185">Reference proteome</keyword>
<dbReference type="SUPFAM" id="SSF56988">
    <property type="entry name" value="Anthrax protective antigen"/>
    <property type="match status" value="1"/>
</dbReference>
<proteinExistence type="predicted"/>
<accession>A0A1L9QJT9</accession>
<dbReference type="InterPro" id="IPR011658">
    <property type="entry name" value="PA14_dom"/>
</dbReference>
<dbReference type="InterPro" id="IPR037524">
    <property type="entry name" value="PA14/GLEYA"/>
</dbReference>
<dbReference type="Pfam" id="PF07691">
    <property type="entry name" value="PA14"/>
    <property type="match status" value="1"/>
</dbReference>
<dbReference type="Pfam" id="PF13860">
    <property type="entry name" value="FlgD_ig"/>
    <property type="match status" value="1"/>
</dbReference>
<dbReference type="InterPro" id="IPR025965">
    <property type="entry name" value="FlgD/Vpr_Ig-like"/>
</dbReference>
<dbReference type="Gene3D" id="2.60.40.4070">
    <property type="match status" value="1"/>
</dbReference>
<dbReference type="PROSITE" id="PS51820">
    <property type="entry name" value="PA14"/>
    <property type="match status" value="1"/>
</dbReference>
<protein>
    <recommendedName>
        <fullName evidence="1">PA14 domain-containing protein</fullName>
    </recommendedName>
</protein>
<evidence type="ECO:0000313" key="3">
    <source>
        <dbReference type="Proteomes" id="UP000183940"/>
    </source>
</evidence>
<name>A0A1L9QJT9_9CYAN</name>
<reference evidence="2" key="1">
    <citation type="submission" date="2016-10" db="EMBL/GenBank/DDBJ databases">
        <title>CRISPR-Cas defence system in Roseofilum reptotaenium: evidence of a bacteriophage-cyanobacterium arms race in the coral black band disease.</title>
        <authorList>
            <person name="Buerger P."/>
            <person name="Wood-Charlson E.M."/>
            <person name="Weynberg K.D."/>
            <person name="Willis B."/>
            <person name="Van Oppen M.J."/>
        </authorList>
    </citation>
    <scope>NUCLEOTIDE SEQUENCE [LARGE SCALE GENOMIC DNA]</scope>
    <source>
        <strain evidence="2">AO1-A</strain>
    </source>
</reference>
<dbReference type="STRING" id="1925591.BI308_24560"/>
<comment type="caution">
    <text evidence="2">The sequence shown here is derived from an EMBL/GenBank/DDBJ whole genome shotgun (WGS) entry which is preliminary data.</text>
</comment>
<feature type="domain" description="PA14" evidence="1">
    <location>
        <begin position="831"/>
        <end position="969"/>
    </location>
</feature>
<dbReference type="InterPro" id="IPR018247">
    <property type="entry name" value="EF_Hand_1_Ca_BS"/>
</dbReference>
<evidence type="ECO:0000259" key="1">
    <source>
        <dbReference type="PROSITE" id="PS51820"/>
    </source>
</evidence>
<gene>
    <name evidence="2" type="ORF">BI308_24560</name>
</gene>
<evidence type="ECO:0000313" key="2">
    <source>
        <dbReference type="EMBL" id="OJJ15110.1"/>
    </source>
</evidence>
<sequence>MIYLLLITLQRKALYLPLLILGLTTGTVLSGCQTSQTAEPLITPAVIPSGRTLEFTLTEKSRVSLGIFNDQGVLVREVLRGEPYEMGTHQVRWDGLDGEGNPAPAGEYTWKRVSHPGFTSRYITHIGVNPPSEPYHLWPGDHTGVGTVAVDDSGVYFGARLTEVPPMVVKHSPDGQEQIWTKEQYYQGGRLKRLAAAGGKVYLLKDEGAGDTETHWIRVVTADTGKPVGGWQITEGGIQVSDIDLEGNNLVVVLPELGEIRWLDVENPTRVLATVKGLEGVNAVTAVSGDRQGSILVHTQGQVIFIDPVQNIQETKITGLQGVVALDLDHITGELYLNETSQGSQVWRYDREFRKVQEYGGARRPFGVYQQELFGDLADVTADQKGGFYTTEPGTYPRQTSHIRSADGLVLNTWFGGLSYYLVPTVDPKDPSIIWLTGHAPEVVKLRLNVDQGTWEVLEVYSFAEPGDKLFVENRAIGSRWQPVYWQDELYLFATKRPAILRVDRQQGKLWPVSLTTTVVHNPNSDLWRGSGEDGFPAPWVEAVRGQGFQDYRQAPRSFSWGDRNQNGIMEPEEFLFYPQDFRWNFAGEGVWDDQFNYYLPNQNFGSSDPPFAWYTVPVAEWLGNDPKIPFYNLQNIEPGPPIPESVNNFYWARELERDANGNIYLVSQSHLTVHESLGGRWPSSQNRVNRLIKWNDNQELLGLISRKVFDHREKNSGKLYYPMHVRSGPDNTVIVVDQDYTPAAVYTEDGLYIGPLLDQRTLDDYPDSVYQASNHQDFQGFALMEFADSRRFWIGPQPGGLPVYETLGWDKIKQLTGKFKLDEPVKMLELSGTGLTGTLYQDIQGNSAIGEFNFPKIDIEPYYSNSPISGVAPDNFKMVWEGEVQARFSEDHQFHLYLKKPQDSGKIWIDNQLVFDSSDLHNPVPKIALQRGEKYPIKVEWINQGGNPTIRVIWTSITLDPEVIPQEILYP</sequence>
<dbReference type="AlphaFoldDB" id="A0A1L9QJT9"/>
<dbReference type="SMART" id="SM00758">
    <property type="entry name" value="PA14"/>
    <property type="match status" value="1"/>
</dbReference>
<dbReference type="PROSITE" id="PS00018">
    <property type="entry name" value="EF_HAND_1"/>
    <property type="match status" value="1"/>
</dbReference>
<dbReference type="Proteomes" id="UP000183940">
    <property type="component" value="Unassembled WGS sequence"/>
</dbReference>